<keyword evidence="6 8" id="KW-1133">Transmembrane helix</keyword>
<evidence type="ECO:0000256" key="2">
    <source>
        <dbReference type="ARBA" id="ARBA00005236"/>
    </source>
</evidence>
<dbReference type="Pfam" id="PF12704">
    <property type="entry name" value="MacB_PCD"/>
    <property type="match status" value="1"/>
</dbReference>
<evidence type="ECO:0000256" key="8">
    <source>
        <dbReference type="SAM" id="Phobius"/>
    </source>
</evidence>
<feature type="transmembrane region" description="Helical" evidence="8">
    <location>
        <begin position="277"/>
        <end position="299"/>
    </location>
</feature>
<feature type="domain" description="ABC3 transporter permease C-terminal" evidence="9">
    <location>
        <begin position="280"/>
        <end position="413"/>
    </location>
</feature>
<proteinExistence type="inferred from homology"/>
<dbReference type="NCBIfam" id="TIGR02212">
    <property type="entry name" value="lolCE"/>
    <property type="match status" value="1"/>
</dbReference>
<keyword evidence="11" id="KW-0449">Lipoprotein</keyword>
<dbReference type="EMBL" id="DTQM01000135">
    <property type="protein sequence ID" value="HGC42957.1"/>
    <property type="molecule type" value="Genomic_DNA"/>
</dbReference>
<keyword evidence="3" id="KW-0813">Transport</keyword>
<feature type="transmembrane region" description="Helical" evidence="8">
    <location>
        <begin position="386"/>
        <end position="403"/>
    </location>
</feature>
<evidence type="ECO:0000313" key="11">
    <source>
        <dbReference type="EMBL" id="HGC42957.1"/>
    </source>
</evidence>
<evidence type="ECO:0000256" key="1">
    <source>
        <dbReference type="ARBA" id="ARBA00004651"/>
    </source>
</evidence>
<accession>A0A8J4M666</accession>
<dbReference type="GO" id="GO:0042953">
    <property type="term" value="P:lipoprotein transport"/>
    <property type="evidence" value="ECO:0007669"/>
    <property type="project" value="InterPro"/>
</dbReference>
<dbReference type="PANTHER" id="PTHR30489:SF0">
    <property type="entry name" value="LIPOPROTEIN-RELEASING SYSTEM TRANSMEMBRANE PROTEIN LOLE"/>
    <property type="match status" value="1"/>
</dbReference>
<comment type="caution">
    <text evidence="11">The sequence shown here is derived from an EMBL/GenBank/DDBJ whole genome shotgun (WGS) entry which is preliminary data.</text>
</comment>
<gene>
    <name evidence="11" type="ORF">ENY07_07020</name>
</gene>
<dbReference type="Pfam" id="PF02687">
    <property type="entry name" value="FtsX"/>
    <property type="match status" value="1"/>
</dbReference>
<organism evidence="11">
    <name type="scientific">Acidicaldus sp</name>
    <dbReference type="NCBI Taxonomy" id="1872105"/>
    <lineage>
        <taxon>Bacteria</taxon>
        <taxon>Pseudomonadati</taxon>
        <taxon>Pseudomonadota</taxon>
        <taxon>Alphaproteobacteria</taxon>
        <taxon>Acetobacterales</taxon>
        <taxon>Acetobacteraceae</taxon>
        <taxon>Acidicaldus</taxon>
    </lineage>
</organism>
<evidence type="ECO:0000256" key="6">
    <source>
        <dbReference type="ARBA" id="ARBA00022989"/>
    </source>
</evidence>
<dbReference type="AlphaFoldDB" id="A0A8J4M666"/>
<dbReference type="InterPro" id="IPR025857">
    <property type="entry name" value="MacB_PCD"/>
</dbReference>
<evidence type="ECO:0000259" key="9">
    <source>
        <dbReference type="Pfam" id="PF02687"/>
    </source>
</evidence>
<evidence type="ECO:0000256" key="7">
    <source>
        <dbReference type="ARBA" id="ARBA00023136"/>
    </source>
</evidence>
<sequence>MFNAFERKIAGRYLRARRGERFVSVIASFSLVGIALGVATLIIVMSVMGGFKIDLLNRILGLNGHLGVYAAERGGPERGLVDYEALAARIRAIPGVVSAVPVIDGQALFSAERGAATGGLVRGIRAADLKALHAVADHILEGSLDDFTPGDAIVVGVGMARRLGLGVGSVLTLVSPQGAATAFGTVPRIRAYHVVAVFQIGMNEYDQAYAFLPLEDAQIFFQQPKSVTQIEVRVADPLDVGAVARAIRAALGDNVAIVDWQHSNDSFFAAVEVEQNVMFLILTLIILVAAFNVISSLIMMVKDKTGDIAVLRTLGAPRGAIMRIFLMCGASVGISGTLIGTLLGIVFCLNIQTLQHWVEAATGVSVFNPEVYYLAHLPARLDPWEVGEIIGMALALSLLATLYPSWRAARTDPVEALRHE</sequence>
<evidence type="ECO:0000256" key="3">
    <source>
        <dbReference type="ARBA" id="ARBA00022448"/>
    </source>
</evidence>
<dbReference type="PANTHER" id="PTHR30489">
    <property type="entry name" value="LIPOPROTEIN-RELEASING SYSTEM TRANSMEMBRANE PROTEIN LOLE"/>
    <property type="match status" value="1"/>
</dbReference>
<keyword evidence="4" id="KW-1003">Cell membrane</keyword>
<dbReference type="InterPro" id="IPR051447">
    <property type="entry name" value="Lipoprotein-release_system"/>
</dbReference>
<evidence type="ECO:0000256" key="5">
    <source>
        <dbReference type="ARBA" id="ARBA00022692"/>
    </source>
</evidence>
<dbReference type="InterPro" id="IPR011925">
    <property type="entry name" value="LolCE_TM"/>
</dbReference>
<protein>
    <submittedName>
        <fullName evidence="11">Lipoprotein-releasing ABC transporter permease subunit</fullName>
    </submittedName>
</protein>
<evidence type="ECO:0000259" key="10">
    <source>
        <dbReference type="Pfam" id="PF12704"/>
    </source>
</evidence>
<feature type="domain" description="MacB-like periplasmic core" evidence="10">
    <location>
        <begin position="30"/>
        <end position="249"/>
    </location>
</feature>
<evidence type="ECO:0000256" key="4">
    <source>
        <dbReference type="ARBA" id="ARBA00022475"/>
    </source>
</evidence>
<feature type="transmembrane region" description="Helical" evidence="8">
    <location>
        <begin position="21"/>
        <end position="48"/>
    </location>
</feature>
<dbReference type="GO" id="GO:0098797">
    <property type="term" value="C:plasma membrane protein complex"/>
    <property type="evidence" value="ECO:0007669"/>
    <property type="project" value="TreeGrafter"/>
</dbReference>
<comment type="subcellular location">
    <subcellularLocation>
        <location evidence="1">Cell membrane</location>
        <topology evidence="1">Multi-pass membrane protein</topology>
    </subcellularLocation>
</comment>
<keyword evidence="5 8" id="KW-0812">Transmembrane</keyword>
<keyword evidence="7 8" id="KW-0472">Membrane</keyword>
<dbReference type="InterPro" id="IPR003838">
    <property type="entry name" value="ABC3_permease_C"/>
</dbReference>
<feature type="transmembrane region" description="Helical" evidence="8">
    <location>
        <begin position="320"/>
        <end position="347"/>
    </location>
</feature>
<comment type="similarity">
    <text evidence="2">Belongs to the ABC-4 integral membrane protein family. LolC/E subfamily.</text>
</comment>
<name>A0A8J4M666_9PROT</name>
<reference evidence="11" key="1">
    <citation type="journal article" date="2020" name="mSystems">
        <title>Genome- and Community-Level Interaction Insights into Carbon Utilization and Element Cycling Functions of Hydrothermarchaeota in Hydrothermal Sediment.</title>
        <authorList>
            <person name="Zhou Z."/>
            <person name="Liu Y."/>
            <person name="Xu W."/>
            <person name="Pan J."/>
            <person name="Luo Z.H."/>
            <person name="Li M."/>
        </authorList>
    </citation>
    <scope>NUCLEOTIDE SEQUENCE</scope>
    <source>
        <strain evidence="11">SpSt-997</strain>
    </source>
</reference>
<dbReference type="GO" id="GO:0044874">
    <property type="term" value="P:lipoprotein localization to outer membrane"/>
    <property type="evidence" value="ECO:0007669"/>
    <property type="project" value="TreeGrafter"/>
</dbReference>